<evidence type="ECO:0008006" key="6">
    <source>
        <dbReference type="Google" id="ProtNLM"/>
    </source>
</evidence>
<dbReference type="AlphaFoldDB" id="A0A7X0Z3C7"/>
<feature type="domain" description="Bacterial Ig" evidence="3">
    <location>
        <begin position="923"/>
        <end position="1004"/>
    </location>
</feature>
<evidence type="ECO:0000313" key="5">
    <source>
        <dbReference type="Proteomes" id="UP000519573"/>
    </source>
</evidence>
<feature type="domain" description="Bacterial Ig" evidence="2">
    <location>
        <begin position="417"/>
        <end position="495"/>
    </location>
</feature>
<protein>
    <recommendedName>
        <fullName evidence="6">Bacterial Ig domain-containing protein</fullName>
    </recommendedName>
</protein>
<feature type="domain" description="Bacterial Ig" evidence="3">
    <location>
        <begin position="749"/>
        <end position="829"/>
    </location>
</feature>
<feature type="domain" description="Bacterial Ig" evidence="2">
    <location>
        <begin position="670"/>
        <end position="743"/>
    </location>
</feature>
<dbReference type="InterPro" id="IPR046746">
    <property type="entry name" value="Big_15"/>
</dbReference>
<reference evidence="4 5" key="1">
    <citation type="submission" date="2020-03" db="EMBL/GenBank/DDBJ databases">
        <title>Soil Listeria distribution.</title>
        <authorList>
            <person name="Liao J."/>
            <person name="Wiedmann M."/>
        </authorList>
    </citation>
    <scope>NUCLEOTIDE SEQUENCE [LARGE SCALE GENOMIC DNA]</scope>
    <source>
        <strain evidence="4 5">FSL L7-0245</strain>
    </source>
</reference>
<feature type="domain" description="Bacterial Ig" evidence="2">
    <location>
        <begin position="585"/>
        <end position="663"/>
    </location>
</feature>
<gene>
    <name evidence="4" type="ORF">HCB26_15375</name>
</gene>
<dbReference type="Gene3D" id="2.60.40.10">
    <property type="entry name" value="Immunoglobulins"/>
    <property type="match status" value="5"/>
</dbReference>
<feature type="domain" description="Bacterial Ig" evidence="3">
    <location>
        <begin position="1007"/>
        <end position="1089"/>
    </location>
</feature>
<evidence type="ECO:0000259" key="2">
    <source>
        <dbReference type="Pfam" id="PF17936"/>
    </source>
</evidence>
<dbReference type="NCBIfam" id="NF033510">
    <property type="entry name" value="Ca_tandemer"/>
    <property type="match status" value="3"/>
</dbReference>
<dbReference type="Pfam" id="PF20622">
    <property type="entry name" value="Big_15"/>
    <property type="match status" value="4"/>
</dbReference>
<feature type="domain" description="Bacterial Ig" evidence="2">
    <location>
        <begin position="499"/>
        <end position="582"/>
    </location>
</feature>
<dbReference type="RefSeq" id="WP_185577327.1">
    <property type="nucleotide sequence ID" value="NZ_JAARYH010000008.1"/>
</dbReference>
<accession>A0A7X0Z3C7</accession>
<organism evidence="4 5">
    <name type="scientific">Listeria booriae</name>
    <dbReference type="NCBI Taxonomy" id="1552123"/>
    <lineage>
        <taxon>Bacteria</taxon>
        <taxon>Bacillati</taxon>
        <taxon>Bacillota</taxon>
        <taxon>Bacilli</taxon>
        <taxon>Bacillales</taxon>
        <taxon>Listeriaceae</taxon>
        <taxon>Listeria</taxon>
    </lineage>
</organism>
<evidence type="ECO:0000259" key="3">
    <source>
        <dbReference type="Pfam" id="PF20622"/>
    </source>
</evidence>
<feature type="chain" id="PRO_5031034221" description="Bacterial Ig domain-containing protein" evidence="1">
    <location>
        <begin position="32"/>
        <end position="1091"/>
    </location>
</feature>
<feature type="domain" description="Bacterial Ig" evidence="3">
    <location>
        <begin position="834"/>
        <end position="914"/>
    </location>
</feature>
<feature type="signal peptide" evidence="1">
    <location>
        <begin position="1"/>
        <end position="31"/>
    </location>
</feature>
<dbReference type="Pfam" id="PF17936">
    <property type="entry name" value="Big_6"/>
    <property type="match status" value="4"/>
</dbReference>
<dbReference type="InterPro" id="IPR041498">
    <property type="entry name" value="Big_6"/>
</dbReference>
<name>A0A7X0Z3C7_9LIST</name>
<sequence>MTKSKMKKIVSSVLVANLIIGSVITALPAQGAAVENATTGNSAEKRLVSNLKANQNLLKNTSFASTSTGITDWGAEQNSTATNGITSPVAYGTKGSDGWFNFASGRLALRPMGDGSIVLYGRADSRSGITQIINTIPGQTYTISYDYNTTSYTTKQFAVGTATYTEFSVKDVTSGTEIKNNKVNTGENVGSVRYPIVANHTGSSGTLAGTFVATGKTTKIYIGESLSSQDQTNEMYQTISNVQVLGESAAQLTAPTLQPVKNQDLKITGSLNDSIDTLQEVQIYKNDSYVGTATVFGRDFEMAVSPSNVGDVYKAYAVDIWDVKSDPATQTVTASAIATPTINRLTDQSTTASGTGEPGSELTLKIGDNTYTTNVAADGTWTKTITTPKAGLVAEATSVKAGITSDKATTTVVDVTAPDAPVLSAVTDKDTHVKGTGEAGTTVKVKLPNNTELTGTVDTNGKFDVVIPVQAKDAVITATLTDAAGNVSAAGTTTVVHAAPSAPVLHAVTNKSTKVTGTGDVGNTVTIKITDNGVSISYTGTIDVFGEFSIPIDTPKAGATVDAIAKDSTNTLSQKTSTIVQDVIAPDAPLVNPVIDTATTITGSGEANCDVKVTLPSGGVLTGTTNDAGAFSIPIPAQTAGREIKVILTDAAGNESNATTIIVQPSTIGAPTINAVTTDDLFVTGTGIKGATVTVTIAGTEYTGTVDANGNYSIAILKQAVGTIISAKQTSAGKTSTTVRTTVIAGQTTLTANGFTVGADNYIKGTYTGSSVAKLAIEVNGTVLQKITAEGSPYQYYAKGKVTAATDQVYVISYNANGDQLNRVKVDVRGLTAGTLTPSTYYMGNDNYVTGTLTGDIAKFSLTVNGTEYMKVNVTTAPTFRYYANNLIRSLTDIVTVNGYDSAGKLLDSKPVTVGQNRGNPGTIATVAPFKLGKDSYVTGTYTGDVAKVELQVNDTILQRISVKDGTIKYYAKGKINATTDIVKLIGYNTAGVAVSTKLITVTNSDGSITANPYVIGTDGYVKGTYTGDVAKISLTVNGVKKMTIPVPVPGPNYQYYAKSLITAATDIVVVTAYDAIGGELDAKTVSISNR</sequence>
<dbReference type="Proteomes" id="UP000519573">
    <property type="component" value="Unassembled WGS sequence"/>
</dbReference>
<dbReference type="EMBL" id="JAARYH010000008">
    <property type="protein sequence ID" value="MBC2167957.1"/>
    <property type="molecule type" value="Genomic_DNA"/>
</dbReference>
<comment type="caution">
    <text evidence="4">The sequence shown here is derived from an EMBL/GenBank/DDBJ whole genome shotgun (WGS) entry which is preliminary data.</text>
</comment>
<proteinExistence type="predicted"/>
<keyword evidence="1" id="KW-0732">Signal</keyword>
<evidence type="ECO:0000256" key="1">
    <source>
        <dbReference type="SAM" id="SignalP"/>
    </source>
</evidence>
<evidence type="ECO:0000313" key="4">
    <source>
        <dbReference type="EMBL" id="MBC2167957.1"/>
    </source>
</evidence>
<dbReference type="InterPro" id="IPR013783">
    <property type="entry name" value="Ig-like_fold"/>
</dbReference>